<reference evidence="3" key="3">
    <citation type="submission" date="2016-03" db="UniProtKB">
        <authorList>
            <consortium name="EnsemblProtists"/>
        </authorList>
    </citation>
    <scope>IDENTIFICATION</scope>
</reference>
<gene>
    <name evidence="2" type="ORF">GUITHDRAFT_116434</name>
</gene>
<dbReference type="eggNOG" id="KOG0872">
    <property type="taxonomic scope" value="Eukaryota"/>
</dbReference>
<dbReference type="EnsemblProtists" id="EKX37471">
    <property type="protein sequence ID" value="EKX37471"/>
    <property type="gene ID" value="GUITHDRAFT_116434"/>
</dbReference>
<dbReference type="HOGENOM" id="CLU_2089450_0_0_1"/>
<feature type="transmembrane region" description="Helical" evidence="1">
    <location>
        <begin position="82"/>
        <end position="102"/>
    </location>
</feature>
<dbReference type="STRING" id="905079.L1IMI0"/>
<dbReference type="Proteomes" id="UP000011087">
    <property type="component" value="Unassembled WGS sequence"/>
</dbReference>
<sequence>MDLILELEDKYFFDWMYSKVSPNYLAQNASDPVRQFISIYLTLTVHGWLLYFSGAGLSWLLFFDKKYLEHPKKLHNQVAREISTTFFSIPVMSVFTSPIFWLEVTADKRARSLADLV</sequence>
<evidence type="ECO:0000313" key="2">
    <source>
        <dbReference type="EMBL" id="EKX37471.1"/>
    </source>
</evidence>
<keyword evidence="1" id="KW-0472">Membrane</keyword>
<feature type="transmembrane region" description="Helical" evidence="1">
    <location>
        <begin position="39"/>
        <end position="62"/>
    </location>
</feature>
<name>L1IMI0_GUITC</name>
<accession>L1IMI0</accession>
<evidence type="ECO:0000313" key="4">
    <source>
        <dbReference type="Proteomes" id="UP000011087"/>
    </source>
</evidence>
<dbReference type="AlphaFoldDB" id="L1IMI0"/>
<organism evidence="2">
    <name type="scientific">Guillardia theta (strain CCMP2712)</name>
    <name type="common">Cryptophyte</name>
    <dbReference type="NCBI Taxonomy" id="905079"/>
    <lineage>
        <taxon>Eukaryota</taxon>
        <taxon>Cryptophyceae</taxon>
        <taxon>Pyrenomonadales</taxon>
        <taxon>Geminigeraceae</taxon>
        <taxon>Guillardia</taxon>
    </lineage>
</organism>
<reference evidence="2 4" key="1">
    <citation type="journal article" date="2012" name="Nature">
        <title>Algal genomes reveal evolutionary mosaicism and the fate of nucleomorphs.</title>
        <authorList>
            <consortium name="DOE Joint Genome Institute"/>
            <person name="Curtis B.A."/>
            <person name="Tanifuji G."/>
            <person name="Burki F."/>
            <person name="Gruber A."/>
            <person name="Irimia M."/>
            <person name="Maruyama S."/>
            <person name="Arias M.C."/>
            <person name="Ball S.G."/>
            <person name="Gile G.H."/>
            <person name="Hirakawa Y."/>
            <person name="Hopkins J.F."/>
            <person name="Kuo A."/>
            <person name="Rensing S.A."/>
            <person name="Schmutz J."/>
            <person name="Symeonidi A."/>
            <person name="Elias M."/>
            <person name="Eveleigh R.J."/>
            <person name="Herman E.K."/>
            <person name="Klute M.J."/>
            <person name="Nakayama T."/>
            <person name="Obornik M."/>
            <person name="Reyes-Prieto A."/>
            <person name="Armbrust E.V."/>
            <person name="Aves S.J."/>
            <person name="Beiko R.G."/>
            <person name="Coutinho P."/>
            <person name="Dacks J.B."/>
            <person name="Durnford D.G."/>
            <person name="Fast N.M."/>
            <person name="Green B.R."/>
            <person name="Grisdale C.J."/>
            <person name="Hempel F."/>
            <person name="Henrissat B."/>
            <person name="Hoppner M.P."/>
            <person name="Ishida K."/>
            <person name="Kim E."/>
            <person name="Koreny L."/>
            <person name="Kroth P.G."/>
            <person name="Liu Y."/>
            <person name="Malik S.B."/>
            <person name="Maier U.G."/>
            <person name="McRose D."/>
            <person name="Mock T."/>
            <person name="Neilson J.A."/>
            <person name="Onodera N.T."/>
            <person name="Poole A.M."/>
            <person name="Pritham E.J."/>
            <person name="Richards T.A."/>
            <person name="Rocap G."/>
            <person name="Roy S.W."/>
            <person name="Sarai C."/>
            <person name="Schaack S."/>
            <person name="Shirato S."/>
            <person name="Slamovits C.H."/>
            <person name="Spencer D.F."/>
            <person name="Suzuki S."/>
            <person name="Worden A.Z."/>
            <person name="Zauner S."/>
            <person name="Barry K."/>
            <person name="Bell C."/>
            <person name="Bharti A.K."/>
            <person name="Crow J.A."/>
            <person name="Grimwood J."/>
            <person name="Kramer R."/>
            <person name="Lindquist E."/>
            <person name="Lucas S."/>
            <person name="Salamov A."/>
            <person name="McFadden G.I."/>
            <person name="Lane C.E."/>
            <person name="Keeling P.J."/>
            <person name="Gray M.W."/>
            <person name="Grigoriev I.V."/>
            <person name="Archibald J.M."/>
        </authorList>
    </citation>
    <scope>NUCLEOTIDE SEQUENCE</scope>
    <source>
        <strain evidence="2 4">CCMP2712</strain>
    </source>
</reference>
<keyword evidence="1" id="KW-0812">Transmembrane</keyword>
<dbReference type="PaxDb" id="55529-EKX37471"/>
<evidence type="ECO:0000256" key="1">
    <source>
        <dbReference type="SAM" id="Phobius"/>
    </source>
</evidence>
<dbReference type="OrthoDB" id="408954at2759"/>
<proteinExistence type="predicted"/>
<dbReference type="KEGG" id="gtt:GUITHDRAFT_116434"/>
<dbReference type="GeneID" id="17294203"/>
<evidence type="ECO:0000313" key="3">
    <source>
        <dbReference type="EnsemblProtists" id="EKX37471"/>
    </source>
</evidence>
<dbReference type="RefSeq" id="XP_005824451.1">
    <property type="nucleotide sequence ID" value="XM_005824394.1"/>
</dbReference>
<keyword evidence="1" id="KW-1133">Transmembrane helix</keyword>
<dbReference type="EMBL" id="JH993059">
    <property type="protein sequence ID" value="EKX37471.1"/>
    <property type="molecule type" value="Genomic_DNA"/>
</dbReference>
<reference evidence="4" key="2">
    <citation type="submission" date="2012-11" db="EMBL/GenBank/DDBJ databases">
        <authorList>
            <person name="Kuo A."/>
            <person name="Curtis B.A."/>
            <person name="Tanifuji G."/>
            <person name="Burki F."/>
            <person name="Gruber A."/>
            <person name="Irimia M."/>
            <person name="Maruyama S."/>
            <person name="Arias M.C."/>
            <person name="Ball S.G."/>
            <person name="Gile G.H."/>
            <person name="Hirakawa Y."/>
            <person name="Hopkins J.F."/>
            <person name="Rensing S.A."/>
            <person name="Schmutz J."/>
            <person name="Symeonidi A."/>
            <person name="Elias M."/>
            <person name="Eveleigh R.J."/>
            <person name="Herman E.K."/>
            <person name="Klute M.J."/>
            <person name="Nakayama T."/>
            <person name="Obornik M."/>
            <person name="Reyes-Prieto A."/>
            <person name="Armbrust E.V."/>
            <person name="Aves S.J."/>
            <person name="Beiko R.G."/>
            <person name="Coutinho P."/>
            <person name="Dacks J.B."/>
            <person name="Durnford D.G."/>
            <person name="Fast N.M."/>
            <person name="Green B.R."/>
            <person name="Grisdale C."/>
            <person name="Hempe F."/>
            <person name="Henrissat B."/>
            <person name="Hoppner M.P."/>
            <person name="Ishida K.-I."/>
            <person name="Kim E."/>
            <person name="Koreny L."/>
            <person name="Kroth P.G."/>
            <person name="Liu Y."/>
            <person name="Malik S.-B."/>
            <person name="Maier U.G."/>
            <person name="McRose D."/>
            <person name="Mock T."/>
            <person name="Neilson J.A."/>
            <person name="Onodera N.T."/>
            <person name="Poole A.M."/>
            <person name="Pritham E.J."/>
            <person name="Richards T.A."/>
            <person name="Rocap G."/>
            <person name="Roy S.W."/>
            <person name="Sarai C."/>
            <person name="Schaack S."/>
            <person name="Shirato S."/>
            <person name="Slamovits C.H."/>
            <person name="Spencer D.F."/>
            <person name="Suzuki S."/>
            <person name="Worden A.Z."/>
            <person name="Zauner S."/>
            <person name="Barry K."/>
            <person name="Bell C."/>
            <person name="Bharti A.K."/>
            <person name="Crow J.A."/>
            <person name="Grimwood J."/>
            <person name="Kramer R."/>
            <person name="Lindquist E."/>
            <person name="Lucas S."/>
            <person name="Salamov A."/>
            <person name="McFadden G.I."/>
            <person name="Lane C.E."/>
            <person name="Keeling P.J."/>
            <person name="Gray M.W."/>
            <person name="Grigoriev I.V."/>
            <person name="Archibald J.M."/>
        </authorList>
    </citation>
    <scope>NUCLEOTIDE SEQUENCE</scope>
    <source>
        <strain evidence="4">CCMP2712</strain>
    </source>
</reference>
<protein>
    <submittedName>
        <fullName evidence="2 3">Uncharacterized protein</fullName>
    </submittedName>
</protein>
<keyword evidence="4" id="KW-1185">Reference proteome</keyword>